<evidence type="ECO:0000259" key="6">
    <source>
        <dbReference type="SMART" id="SM00232"/>
    </source>
</evidence>
<dbReference type="CDD" id="cd08070">
    <property type="entry name" value="MPN_like"/>
    <property type="match status" value="1"/>
</dbReference>
<reference evidence="7 8" key="1">
    <citation type="journal article" date="2016" name="Sci. Rep.">
        <title>Metabolic traits of an uncultured archaeal lineage -MSBL1- from brine pools of the Red Sea.</title>
        <authorList>
            <person name="Mwirichia R."/>
            <person name="Alam I."/>
            <person name="Rashid M."/>
            <person name="Vinu M."/>
            <person name="Ba-Alawi W."/>
            <person name="Anthony Kamau A."/>
            <person name="Kamanda Ngugi D."/>
            <person name="Goker M."/>
            <person name="Klenk H.P."/>
            <person name="Bajic V."/>
            <person name="Stingl U."/>
        </authorList>
    </citation>
    <scope>NUCLEOTIDE SEQUENCE [LARGE SCALE GENOMIC DNA]</scope>
    <source>
        <strain evidence="7">SCGC-AAA259I09</strain>
    </source>
</reference>
<sequence>MSSNIQVRNVEIEDSVWSEVEKHAKEEYPLESCGLLAGRSDSSKISKIYKIKNEAKNPRIRYKMDPKEQYGAIKDLEVKDLEIRCIYHSHPDMPVFFSEIDDKRATLRGKPVFDALYLVISVREKKVADYGFFGWNEEKERFERVS</sequence>
<dbReference type="GO" id="GO:0008270">
    <property type="term" value="F:zinc ion binding"/>
    <property type="evidence" value="ECO:0007669"/>
    <property type="project" value="TreeGrafter"/>
</dbReference>
<evidence type="ECO:0000256" key="3">
    <source>
        <dbReference type="ARBA" id="ARBA00022801"/>
    </source>
</evidence>
<keyword evidence="8" id="KW-1185">Reference proteome</keyword>
<evidence type="ECO:0000313" key="7">
    <source>
        <dbReference type="EMBL" id="KXA94189.1"/>
    </source>
</evidence>
<name>A0A133UIZ2_9EURY</name>
<dbReference type="PANTHER" id="PTHR34858">
    <property type="entry name" value="CYSO-CYSTEINE PEPTIDASE"/>
    <property type="match status" value="1"/>
</dbReference>
<evidence type="ECO:0000256" key="1">
    <source>
        <dbReference type="ARBA" id="ARBA00022670"/>
    </source>
</evidence>
<comment type="caution">
    <text evidence="7">The sequence shown here is derived from an EMBL/GenBank/DDBJ whole genome shotgun (WGS) entry which is preliminary data.</text>
</comment>
<keyword evidence="1" id="KW-0645">Protease</keyword>
<gene>
    <name evidence="7" type="ORF">AKJ37_07850</name>
</gene>
<evidence type="ECO:0000256" key="2">
    <source>
        <dbReference type="ARBA" id="ARBA00022723"/>
    </source>
</evidence>
<keyword evidence="5" id="KW-0482">Metalloprotease</keyword>
<dbReference type="Pfam" id="PF14464">
    <property type="entry name" value="Prok-JAB"/>
    <property type="match status" value="1"/>
</dbReference>
<evidence type="ECO:0000313" key="8">
    <source>
        <dbReference type="Proteomes" id="UP000070463"/>
    </source>
</evidence>
<keyword evidence="2" id="KW-0479">Metal-binding</keyword>
<dbReference type="InterPro" id="IPR028090">
    <property type="entry name" value="JAB_dom_prok"/>
</dbReference>
<accession>A0A133UIZ2</accession>
<evidence type="ECO:0000256" key="5">
    <source>
        <dbReference type="ARBA" id="ARBA00023049"/>
    </source>
</evidence>
<dbReference type="GO" id="GO:0008235">
    <property type="term" value="F:metalloexopeptidase activity"/>
    <property type="evidence" value="ECO:0007669"/>
    <property type="project" value="TreeGrafter"/>
</dbReference>
<dbReference type="InterPro" id="IPR051929">
    <property type="entry name" value="VirAsm_ModProt"/>
</dbReference>
<dbReference type="PANTHER" id="PTHR34858:SF1">
    <property type="entry name" value="CYSO-CYSTEINE PEPTIDASE"/>
    <property type="match status" value="1"/>
</dbReference>
<evidence type="ECO:0000256" key="4">
    <source>
        <dbReference type="ARBA" id="ARBA00022833"/>
    </source>
</evidence>
<dbReference type="SUPFAM" id="SSF102712">
    <property type="entry name" value="JAB1/MPN domain"/>
    <property type="match status" value="1"/>
</dbReference>
<feature type="domain" description="JAB1/MPN/MOV34 metalloenzyme" evidence="6">
    <location>
        <begin position="9"/>
        <end position="140"/>
    </location>
</feature>
<organism evidence="7 8">
    <name type="scientific">candidate division MSBL1 archaeon SCGC-AAA259I09</name>
    <dbReference type="NCBI Taxonomy" id="1698267"/>
    <lineage>
        <taxon>Archaea</taxon>
        <taxon>Methanobacteriati</taxon>
        <taxon>Methanobacteriota</taxon>
        <taxon>candidate division MSBL1</taxon>
    </lineage>
</organism>
<dbReference type="GO" id="GO:0006508">
    <property type="term" value="P:proteolysis"/>
    <property type="evidence" value="ECO:0007669"/>
    <property type="project" value="UniProtKB-KW"/>
</dbReference>
<dbReference type="AlphaFoldDB" id="A0A133UIZ2"/>
<keyword evidence="4" id="KW-0862">Zinc</keyword>
<dbReference type="Proteomes" id="UP000070463">
    <property type="component" value="Unassembled WGS sequence"/>
</dbReference>
<keyword evidence="3" id="KW-0378">Hydrolase</keyword>
<protein>
    <recommendedName>
        <fullName evidence="6">JAB1/MPN/MOV34 metalloenzyme domain-containing protein</fullName>
    </recommendedName>
</protein>
<dbReference type="EMBL" id="LHXR01000202">
    <property type="protein sequence ID" value="KXA94189.1"/>
    <property type="molecule type" value="Genomic_DNA"/>
</dbReference>
<dbReference type="InterPro" id="IPR000555">
    <property type="entry name" value="JAMM/MPN+_dom"/>
</dbReference>
<dbReference type="Gene3D" id="3.40.140.10">
    <property type="entry name" value="Cytidine Deaminase, domain 2"/>
    <property type="match status" value="1"/>
</dbReference>
<proteinExistence type="predicted"/>
<dbReference type="SMART" id="SM00232">
    <property type="entry name" value="JAB_MPN"/>
    <property type="match status" value="1"/>
</dbReference>